<evidence type="ECO:0000313" key="1">
    <source>
        <dbReference type="EMBL" id="NEL81469.1"/>
    </source>
</evidence>
<protein>
    <submittedName>
        <fullName evidence="1">Arginyltransferase</fullName>
    </submittedName>
</protein>
<organism evidence="1 2">
    <name type="scientific">Xanthomonas perforans</name>
    <dbReference type="NCBI Taxonomy" id="442694"/>
    <lineage>
        <taxon>Bacteria</taxon>
        <taxon>Pseudomonadati</taxon>
        <taxon>Pseudomonadota</taxon>
        <taxon>Gammaproteobacteria</taxon>
        <taxon>Lysobacterales</taxon>
        <taxon>Lysobacteraceae</taxon>
        <taxon>Xanthomonas</taxon>
    </lineage>
</organism>
<name>A0A7X5SD61_XANPE</name>
<dbReference type="GO" id="GO:0016740">
    <property type="term" value="F:transferase activity"/>
    <property type="evidence" value="ECO:0007669"/>
    <property type="project" value="UniProtKB-KW"/>
</dbReference>
<feature type="non-terminal residue" evidence="1">
    <location>
        <position position="56"/>
    </location>
</feature>
<sequence length="56" mass="6490">MAIHADTHDDLRLFQTGEHACGYWSERRARDLVLDPHDPRLGAIYPQALAWGFRRS</sequence>
<evidence type="ECO:0000313" key="2">
    <source>
        <dbReference type="Proteomes" id="UP000471082"/>
    </source>
</evidence>
<dbReference type="AlphaFoldDB" id="A0A7X5SD61"/>
<dbReference type="Proteomes" id="UP000471082">
    <property type="component" value="Unassembled WGS sequence"/>
</dbReference>
<comment type="caution">
    <text evidence="1">The sequence shown here is derived from an EMBL/GenBank/DDBJ whole genome shotgun (WGS) entry which is preliminary data.</text>
</comment>
<keyword evidence="1" id="KW-0808">Transferase</keyword>
<reference evidence="1 2" key="1">
    <citation type="submission" date="2019-11" db="EMBL/GenBank/DDBJ databases">
        <title>Genome-resolved metagenomics to study the prevalence of co-infection and intraspecific heterogeneity among plant pathogen metapopulations.</title>
        <authorList>
            <person name="Newberry E."/>
            <person name="Bhandari R."/>
            <person name="Kemble J."/>
            <person name="Sikora E."/>
            <person name="Potnis N."/>
        </authorList>
    </citation>
    <scope>NUCLEOTIDE SEQUENCE [LARGE SCALE GENOMIC DNA]</scope>
    <source>
        <strain evidence="1">Xp_Tom_Tuscaloosa_18b</strain>
    </source>
</reference>
<accession>A0A7X5SD61</accession>
<gene>
    <name evidence="1" type="ORF">G3W61_34970</name>
</gene>
<proteinExistence type="predicted"/>
<dbReference type="EMBL" id="JAAGYU010002625">
    <property type="protein sequence ID" value="NEL81469.1"/>
    <property type="molecule type" value="Genomic_DNA"/>
</dbReference>